<comment type="pathway">
    <text evidence="3 4">Cofactor biosynthesis; coenzyme A biosynthesis; CoA from (R)-pantothenate: step 3/5.</text>
</comment>
<accession>A0ABY6YYB9</accession>
<keyword evidence="8" id="KW-1185">Reference proteome</keyword>
<sequence length="405" mass="43390">MEQKSILVGVGGGIAAYKSAALCSFLVKRGFDVQVLMTEHATRFIQPLTLQALTKHPVIFDTFAEPNPSEIAHIAVADRALLYVIAPATANLIAKLAHGLADDMVTTTALAATCKTVVAPAMNVHMYDHPAVQHNLGILRERGVIVMDPGEGPLACGYTGKGRMPEPEDITSVIEALLSESRDLLGLRIVITAGPTVEDIDPVRYLSNRSSGKMGYALARQAVARGASVTLVSGPTHLDPVSGAKMVYVRSTEQMLSGVQEAMEDADVLIAAAAPADYRPARVFGQKWKKLDGLPQIELEETPDILATINRSRVHGQTLVGFAAETRDVVSFGKRKLEEKGLDLIVVNDVSQPGAGFDVDTNQVVLLSKSGDVDPLPMMAKSSVADRILTQVKQIRGQRNGERTV</sequence>
<organism evidence="7 8">
    <name type="scientific">Alicyclobacillus dauci</name>
    <dbReference type="NCBI Taxonomy" id="1475485"/>
    <lineage>
        <taxon>Bacteria</taxon>
        <taxon>Bacillati</taxon>
        <taxon>Bacillota</taxon>
        <taxon>Bacilli</taxon>
        <taxon>Bacillales</taxon>
        <taxon>Alicyclobacillaceae</taxon>
        <taxon>Alicyclobacillus</taxon>
    </lineage>
</organism>
<keyword evidence="1 3" id="KW-0210">Decarboxylase</keyword>
<keyword evidence="3" id="KW-0460">Magnesium</keyword>
<comment type="catalytic activity">
    <reaction evidence="3 4">
        <text>(R)-4'-phosphopantothenate + L-cysteine + CTP = N-[(R)-4-phosphopantothenoyl]-L-cysteine + CMP + diphosphate + H(+)</text>
        <dbReference type="Rhea" id="RHEA:19397"/>
        <dbReference type="ChEBI" id="CHEBI:10986"/>
        <dbReference type="ChEBI" id="CHEBI:15378"/>
        <dbReference type="ChEBI" id="CHEBI:33019"/>
        <dbReference type="ChEBI" id="CHEBI:35235"/>
        <dbReference type="ChEBI" id="CHEBI:37563"/>
        <dbReference type="ChEBI" id="CHEBI:59458"/>
        <dbReference type="ChEBI" id="CHEBI:60377"/>
        <dbReference type="EC" id="6.3.2.5"/>
    </reaction>
</comment>
<feature type="binding site" evidence="3">
    <location>
        <position position="277"/>
    </location>
    <ligand>
        <name>CTP</name>
        <dbReference type="ChEBI" id="CHEBI:37563"/>
    </ligand>
</feature>
<comment type="function">
    <text evidence="4">Catalyzes two steps in the biosynthesis of coenzyme A. In the first step cysteine is conjugated to 4'-phosphopantothenate to form 4-phosphopantothenoylcysteine, in the latter compound is decarboxylated to form 4'-phosphopantotheine.</text>
</comment>
<comment type="cofactor">
    <cofactor evidence="3">
        <name>Mg(2+)</name>
        <dbReference type="ChEBI" id="CHEBI:18420"/>
    </cofactor>
</comment>
<keyword evidence="3 4" id="KW-0436">Ligase</keyword>
<dbReference type="SUPFAM" id="SSF52507">
    <property type="entry name" value="Homo-oligomeric flavin-containing Cys decarboxylases, HFCD"/>
    <property type="match status" value="1"/>
</dbReference>
<comment type="catalytic activity">
    <reaction evidence="3 4">
        <text>N-[(R)-4-phosphopantothenoyl]-L-cysteine + H(+) = (R)-4'-phosphopantetheine + CO2</text>
        <dbReference type="Rhea" id="RHEA:16793"/>
        <dbReference type="ChEBI" id="CHEBI:15378"/>
        <dbReference type="ChEBI" id="CHEBI:16526"/>
        <dbReference type="ChEBI" id="CHEBI:59458"/>
        <dbReference type="ChEBI" id="CHEBI:61723"/>
        <dbReference type="EC" id="4.1.1.36"/>
    </reaction>
</comment>
<dbReference type="EC" id="4.1.1.36" evidence="3"/>
<dbReference type="InterPro" id="IPR036551">
    <property type="entry name" value="Flavin_trans-like"/>
</dbReference>
<dbReference type="SUPFAM" id="SSF102645">
    <property type="entry name" value="CoaB-like"/>
    <property type="match status" value="1"/>
</dbReference>
<feature type="binding site" evidence="3">
    <location>
        <position position="287"/>
    </location>
    <ligand>
        <name>CTP</name>
        <dbReference type="ChEBI" id="CHEBI:37563"/>
    </ligand>
</feature>
<comment type="similarity">
    <text evidence="3 4">In the C-terminal section; belongs to the PPC synthetase family.</text>
</comment>
<protein>
    <recommendedName>
        <fullName evidence="3">Coenzyme A biosynthesis bifunctional protein CoaBC</fullName>
    </recommendedName>
    <alternativeName>
        <fullName evidence="3">DNA/pantothenate metabolism flavoprotein</fullName>
    </alternativeName>
    <alternativeName>
        <fullName evidence="3">Phosphopantothenoylcysteine synthetase/decarboxylase</fullName>
        <shortName evidence="3">PPCS-PPCDC</shortName>
    </alternativeName>
    <domain>
        <recommendedName>
            <fullName evidence="3">Phosphopantothenoylcysteine decarboxylase</fullName>
            <shortName evidence="3">PPC decarboxylase</shortName>
            <shortName evidence="3">PPC-DC</shortName>
            <ecNumber evidence="3">4.1.1.36</ecNumber>
        </recommendedName>
        <alternativeName>
            <fullName evidence="3">CoaC</fullName>
        </alternativeName>
    </domain>
    <domain>
        <recommendedName>
            <fullName evidence="3">Phosphopantothenate--cysteine ligase</fullName>
            <ecNumber evidence="3">6.3.2.5</ecNumber>
        </recommendedName>
        <alternativeName>
            <fullName evidence="3">CoaB</fullName>
        </alternativeName>
        <alternativeName>
            <fullName evidence="3">Phosphopantothenoylcysteine synthetase</fullName>
            <shortName evidence="3">PPC synthetase</shortName>
            <shortName evidence="3">PPC-S</shortName>
        </alternativeName>
    </domain>
</protein>
<dbReference type="EMBL" id="CP104064">
    <property type="protein sequence ID" value="WAH35500.1"/>
    <property type="molecule type" value="Genomic_DNA"/>
</dbReference>
<keyword evidence="3" id="KW-0479">Metal-binding</keyword>
<comment type="pathway">
    <text evidence="3 4">Cofactor biosynthesis; coenzyme A biosynthesis; CoA from (R)-pantothenate: step 2/5.</text>
</comment>
<keyword evidence="3 4" id="KW-0288">FMN</keyword>
<dbReference type="PANTHER" id="PTHR14359:SF6">
    <property type="entry name" value="PHOSPHOPANTOTHENOYLCYSTEINE DECARBOXYLASE"/>
    <property type="match status" value="1"/>
</dbReference>
<dbReference type="RefSeq" id="WP_268042783.1">
    <property type="nucleotide sequence ID" value="NZ_CP104064.1"/>
</dbReference>
<dbReference type="InterPro" id="IPR035929">
    <property type="entry name" value="CoaB-like_sf"/>
</dbReference>
<dbReference type="Proteomes" id="UP001164803">
    <property type="component" value="Chromosome"/>
</dbReference>
<feature type="domain" description="Flavoprotein" evidence="5">
    <location>
        <begin position="4"/>
        <end position="175"/>
    </location>
</feature>
<feature type="region of interest" description="Phosphopantothenoylcysteine decarboxylase" evidence="3">
    <location>
        <begin position="1"/>
        <end position="188"/>
    </location>
</feature>
<comment type="similarity">
    <text evidence="3 4">In the N-terminal section; belongs to the HFCD (homo-oligomeric flavin containing Cys decarboxylase) superfamily.</text>
</comment>
<comment type="cofactor">
    <cofactor evidence="3">
        <name>FMN</name>
        <dbReference type="ChEBI" id="CHEBI:58210"/>
    </cofactor>
    <text evidence="3">Binds 1 FMN per subunit.</text>
</comment>
<dbReference type="Gene3D" id="3.40.50.1950">
    <property type="entry name" value="Flavin prenyltransferase-like"/>
    <property type="match status" value="1"/>
</dbReference>
<evidence type="ECO:0000313" key="7">
    <source>
        <dbReference type="EMBL" id="WAH35500.1"/>
    </source>
</evidence>
<feature type="active site" description="Proton donor" evidence="3">
    <location>
        <position position="156"/>
    </location>
</feature>
<evidence type="ECO:0000256" key="4">
    <source>
        <dbReference type="RuleBase" id="RU364078"/>
    </source>
</evidence>
<feature type="domain" description="DNA/pantothenate metabolism flavoprotein C-terminal" evidence="6">
    <location>
        <begin position="185"/>
        <end position="394"/>
    </location>
</feature>
<feature type="binding site" evidence="3">
    <location>
        <position position="336"/>
    </location>
    <ligand>
        <name>CTP</name>
        <dbReference type="ChEBI" id="CHEBI:37563"/>
    </ligand>
</feature>
<feature type="region of interest" description="Phosphopantothenate--cysteine ligase" evidence="3">
    <location>
        <begin position="189"/>
        <end position="405"/>
    </location>
</feature>
<evidence type="ECO:0000256" key="2">
    <source>
        <dbReference type="ARBA" id="ARBA00023239"/>
    </source>
</evidence>
<dbReference type="GO" id="GO:0004633">
    <property type="term" value="F:phosphopantothenoylcysteine decarboxylase activity"/>
    <property type="evidence" value="ECO:0007669"/>
    <property type="project" value="UniProtKB-EC"/>
</dbReference>
<comment type="function">
    <text evidence="3">Catalyzes two sequential steps in the biosynthesis of coenzyme A. In the first step cysteine is conjugated to 4'-phosphopantothenate to form 4-phosphopantothenoylcysteine. In the second step the latter compound is decarboxylated to form 4'-phosphopantotheine.</text>
</comment>
<keyword evidence="3" id="KW-0511">Multifunctional enzyme</keyword>
<keyword evidence="2 3" id="KW-0456">Lyase</keyword>
<dbReference type="Gene3D" id="3.40.50.10300">
    <property type="entry name" value="CoaB-like"/>
    <property type="match status" value="1"/>
</dbReference>
<dbReference type="InterPro" id="IPR007085">
    <property type="entry name" value="DNA/pantothenate-metab_flavo_C"/>
</dbReference>
<evidence type="ECO:0000259" key="6">
    <source>
        <dbReference type="Pfam" id="PF04127"/>
    </source>
</evidence>
<dbReference type="Pfam" id="PF02441">
    <property type="entry name" value="Flavoprotein"/>
    <property type="match status" value="1"/>
</dbReference>
<dbReference type="InterPro" id="IPR003382">
    <property type="entry name" value="Flavoprotein"/>
</dbReference>
<evidence type="ECO:0000256" key="1">
    <source>
        <dbReference type="ARBA" id="ARBA00022793"/>
    </source>
</evidence>
<dbReference type="NCBIfam" id="TIGR00521">
    <property type="entry name" value="coaBC_dfp"/>
    <property type="match status" value="1"/>
</dbReference>
<keyword evidence="3 4" id="KW-0285">Flavoprotein</keyword>
<dbReference type="PANTHER" id="PTHR14359">
    <property type="entry name" value="HOMO-OLIGOMERIC FLAVIN CONTAINING CYS DECARBOXYLASE FAMILY"/>
    <property type="match status" value="1"/>
</dbReference>
<gene>
    <name evidence="3 7" type="primary">coaBC</name>
    <name evidence="7" type="ORF">NZD86_14510</name>
</gene>
<evidence type="ECO:0000259" key="5">
    <source>
        <dbReference type="Pfam" id="PF02441"/>
    </source>
</evidence>
<feature type="binding site" evidence="3">
    <location>
        <position position="340"/>
    </location>
    <ligand>
        <name>CTP</name>
        <dbReference type="ChEBI" id="CHEBI:37563"/>
    </ligand>
</feature>
<evidence type="ECO:0000256" key="3">
    <source>
        <dbReference type="HAMAP-Rule" id="MF_02225"/>
    </source>
</evidence>
<dbReference type="GO" id="GO:0004632">
    <property type="term" value="F:phosphopantothenate--cysteine ligase activity"/>
    <property type="evidence" value="ECO:0007669"/>
    <property type="project" value="UniProtKB-EC"/>
</dbReference>
<dbReference type="InterPro" id="IPR005252">
    <property type="entry name" value="CoaBC"/>
</dbReference>
<feature type="binding site" evidence="3">
    <location>
        <position position="322"/>
    </location>
    <ligand>
        <name>CTP</name>
        <dbReference type="ChEBI" id="CHEBI:37563"/>
    </ligand>
</feature>
<proteinExistence type="inferred from homology"/>
<dbReference type="Pfam" id="PF04127">
    <property type="entry name" value="DFP"/>
    <property type="match status" value="1"/>
</dbReference>
<reference evidence="7" key="1">
    <citation type="submission" date="2022-08" db="EMBL/GenBank/DDBJ databases">
        <title>Alicyclobacillus dauci DSM2870, complete genome.</title>
        <authorList>
            <person name="Wang Q."/>
            <person name="Cai R."/>
            <person name="Wang Z."/>
        </authorList>
    </citation>
    <scope>NUCLEOTIDE SEQUENCE</scope>
    <source>
        <strain evidence="7">DSM 28700</strain>
    </source>
</reference>
<evidence type="ECO:0000313" key="8">
    <source>
        <dbReference type="Proteomes" id="UP001164803"/>
    </source>
</evidence>
<dbReference type="EC" id="6.3.2.5" evidence="3"/>
<comment type="caution">
    <text evidence="3">Lacks conserved residue(s) required for the propagation of feature annotation.</text>
</comment>
<feature type="binding site" evidence="3">
    <location>
        <begin position="303"/>
        <end position="306"/>
    </location>
    <ligand>
        <name>CTP</name>
        <dbReference type="ChEBI" id="CHEBI:37563"/>
    </ligand>
</feature>
<dbReference type="HAMAP" id="MF_02225">
    <property type="entry name" value="CoaBC"/>
    <property type="match status" value="1"/>
</dbReference>
<name>A0ABY6YYB9_9BACL</name>